<dbReference type="RefSeq" id="WP_247342220.1">
    <property type="nucleotide sequence ID" value="NZ_CP095550.1"/>
</dbReference>
<dbReference type="EMBL" id="JBHUIK010000001">
    <property type="protein sequence ID" value="MFD2212550.1"/>
    <property type="molecule type" value="Genomic_DNA"/>
</dbReference>
<dbReference type="Pfam" id="PF16321">
    <property type="entry name" value="Ribosom_S30AE_C"/>
    <property type="match status" value="1"/>
</dbReference>
<evidence type="ECO:0000313" key="5">
    <source>
        <dbReference type="Proteomes" id="UP001597318"/>
    </source>
</evidence>
<evidence type="ECO:0000256" key="2">
    <source>
        <dbReference type="HAMAP-Rule" id="MF_00839"/>
    </source>
</evidence>
<dbReference type="InterPro" id="IPR034694">
    <property type="entry name" value="HPF_long/plastid"/>
</dbReference>
<dbReference type="InterPro" id="IPR050574">
    <property type="entry name" value="HPF/YfiA_ribosome-assoc"/>
</dbReference>
<comment type="caution">
    <text evidence="4">The sequence shown here is derived from an EMBL/GenBank/DDBJ whole genome shotgun (WGS) entry which is preliminary data.</text>
</comment>
<dbReference type="PANTHER" id="PTHR33231:SF1">
    <property type="entry name" value="30S RIBOSOMAL PROTEIN"/>
    <property type="match status" value="1"/>
</dbReference>
<reference evidence="5" key="1">
    <citation type="journal article" date="2019" name="Int. J. Syst. Evol. Microbiol.">
        <title>The Global Catalogue of Microorganisms (GCM) 10K type strain sequencing project: providing services to taxonomists for standard genome sequencing and annotation.</title>
        <authorList>
            <consortium name="The Broad Institute Genomics Platform"/>
            <consortium name="The Broad Institute Genome Sequencing Center for Infectious Disease"/>
            <person name="Wu L."/>
            <person name="Ma J."/>
        </authorList>
    </citation>
    <scope>NUCLEOTIDE SEQUENCE [LARGE SCALE GENOMIC DNA]</scope>
    <source>
        <strain evidence="5">CGMCC 1.15474</strain>
    </source>
</reference>
<gene>
    <name evidence="2 4" type="primary">hpf</name>
    <name evidence="4" type="ORF">ACFSKK_02355</name>
</gene>
<dbReference type="Proteomes" id="UP001597318">
    <property type="component" value="Unassembled WGS sequence"/>
</dbReference>
<comment type="similarity">
    <text evidence="2">Belongs to the HPF/YfiA ribosome-associated protein family. Long HPF subfamily.</text>
</comment>
<dbReference type="InterPro" id="IPR036567">
    <property type="entry name" value="RHF-like"/>
</dbReference>
<dbReference type="CDD" id="cd00552">
    <property type="entry name" value="RaiA"/>
    <property type="match status" value="1"/>
</dbReference>
<dbReference type="SUPFAM" id="SSF69754">
    <property type="entry name" value="Ribosome binding protein Y (YfiA homologue)"/>
    <property type="match status" value="1"/>
</dbReference>
<comment type="subunit">
    <text evidence="2">Interacts with 100S ribosomes.</text>
</comment>
<dbReference type="InterPro" id="IPR003489">
    <property type="entry name" value="RHF/RaiA"/>
</dbReference>
<organism evidence="4 5">
    <name type="scientific">Metabacillus endolithicus</name>
    <dbReference type="NCBI Taxonomy" id="1535204"/>
    <lineage>
        <taxon>Bacteria</taxon>
        <taxon>Bacillati</taxon>
        <taxon>Bacillota</taxon>
        <taxon>Bacilli</taxon>
        <taxon>Bacillales</taxon>
        <taxon>Bacillaceae</taxon>
        <taxon>Metabacillus</taxon>
    </lineage>
</organism>
<feature type="domain" description="Sigma 54 modulation/S30EA ribosomal protein C-terminal" evidence="3">
    <location>
        <begin position="119"/>
        <end position="174"/>
    </location>
</feature>
<dbReference type="InterPro" id="IPR032528">
    <property type="entry name" value="Ribosom_S30AE_C"/>
</dbReference>
<dbReference type="HAMAP" id="MF_00839">
    <property type="entry name" value="HPF"/>
    <property type="match status" value="1"/>
</dbReference>
<comment type="function">
    <text evidence="2">Required for dimerization of active 70S ribosomes into 100S ribosomes in stationary phase; 100S ribosomes are translationally inactive and sometimes present during exponential growth.</text>
</comment>
<protein>
    <recommendedName>
        <fullName evidence="2">Ribosome hibernation promoting factor</fullName>
        <shortName evidence="2">HPF</shortName>
    </recommendedName>
</protein>
<keyword evidence="2" id="KW-0963">Cytoplasm</keyword>
<dbReference type="Pfam" id="PF02482">
    <property type="entry name" value="Ribosomal_S30AE"/>
    <property type="match status" value="1"/>
</dbReference>
<keyword evidence="5" id="KW-1185">Reference proteome</keyword>
<dbReference type="InterPro" id="IPR038416">
    <property type="entry name" value="Ribosom_S30AE_C_sf"/>
</dbReference>
<name>A0ABW5BUF3_9BACI</name>
<evidence type="ECO:0000313" key="4">
    <source>
        <dbReference type="EMBL" id="MFD2212550.1"/>
    </source>
</evidence>
<dbReference type="PANTHER" id="PTHR33231">
    <property type="entry name" value="30S RIBOSOMAL PROTEIN"/>
    <property type="match status" value="1"/>
</dbReference>
<accession>A0ABW5BUF3</accession>
<proteinExistence type="inferred from homology"/>
<dbReference type="Gene3D" id="3.30.160.100">
    <property type="entry name" value="Ribosome hibernation promotion factor-like"/>
    <property type="match status" value="1"/>
</dbReference>
<dbReference type="Gene3D" id="3.30.505.50">
    <property type="entry name" value="Sigma 54 modulation/S30EA ribosomal protein, C-terminal domain"/>
    <property type="match status" value="1"/>
</dbReference>
<keyword evidence="1 2" id="KW-0810">Translation regulation</keyword>
<evidence type="ECO:0000259" key="3">
    <source>
        <dbReference type="Pfam" id="PF16321"/>
    </source>
</evidence>
<evidence type="ECO:0000256" key="1">
    <source>
        <dbReference type="ARBA" id="ARBA00022845"/>
    </source>
</evidence>
<sequence>MNLIIHSKNLELTEALKTYVDQKIGLVMEHYFEDTTTFQIHINLSTFKNNHCIEVTIHLGDITIRAEEKTNDMYQSIDLVEEKLKRQIRKYKTRRNRKLRKGKLIEQAPVFEIPTAEQEEEEIVRIKQFQFKPMSAEEAILQMNLLDHQFFVYQDAKTDQCSIVYKRKNGQYGLIMSDEMNAVNV</sequence>
<comment type="subcellular location">
    <subcellularLocation>
        <location evidence="2">Cytoplasm</location>
    </subcellularLocation>
</comment>
<dbReference type="NCBIfam" id="TIGR00741">
    <property type="entry name" value="yfiA"/>
    <property type="match status" value="1"/>
</dbReference>